<geneLocation type="plasmid" evidence="1">
    <name>pAM65-52-2-350K</name>
</geneLocation>
<proteinExistence type="predicted"/>
<evidence type="ECO:0000313" key="1">
    <source>
        <dbReference type="EMBL" id="AND28278.1"/>
    </source>
</evidence>
<name>A0A161J793_BACTI</name>
<accession>A0A161J793</accession>
<protein>
    <submittedName>
        <fullName evidence="1">Uncharacterized protein</fullName>
    </submittedName>
</protein>
<organism evidence="1">
    <name type="scientific">Bacillus thuringiensis subsp. israelensis</name>
    <dbReference type="NCBI Taxonomy" id="1430"/>
    <lineage>
        <taxon>Bacteria</taxon>
        <taxon>Bacillati</taxon>
        <taxon>Bacillota</taxon>
        <taxon>Bacilli</taxon>
        <taxon>Bacillales</taxon>
        <taxon>Bacillaceae</taxon>
        <taxon>Bacillus</taxon>
        <taxon>Bacillus cereus group</taxon>
    </lineage>
</organism>
<gene>
    <name evidence="1" type="ORF">ATN07_31780</name>
</gene>
<keyword evidence="1" id="KW-0614">Plasmid</keyword>
<sequence length="248" mass="29080">MGEVKMNKFVELAHKLYNEKRKLESTYTGIKLVGIIEGKAYWYVGNEKYKTKDIVTGEFNDVTLTMEQIKELGEDDFQDFLKDEFYPLDFAKTLIENGVSLSQVVLDYKNKEDYLSFLLNDNAWFRVKDHLEKEDATIMCKRIEELKDLVKELAEEKVEEGKFDELSNLVVAFNKVIFLNVVHQGVVDEVKTFGKSLITELAKAKEFEYTVYTSNEICLALQKLDRKMHKRDGKYQYYSDVTKLEEMY</sequence>
<reference evidence="1" key="1">
    <citation type="journal article" date="2017" name="Res. Microbiol.">
        <title>Comparative genomics of extrachromosomal elements in Bacillus thuringiensis subsp. israelensis.</title>
        <authorList>
            <person name="Bolotin A."/>
            <person name="Gillis A."/>
            <person name="Sanchis V."/>
            <person name="Nielsen-LeRoux C."/>
            <person name="Mahillon J."/>
            <person name="Lereclus D."/>
            <person name="Sorokin A."/>
        </authorList>
    </citation>
    <scope>NUCLEOTIDE SEQUENCE</scope>
    <source>
        <strain evidence="1">AM65-52</strain>
        <plasmid evidence="1">pAM65-52-2-350K</plasmid>
    </source>
</reference>
<dbReference type="EMBL" id="CP013277">
    <property type="protein sequence ID" value="AND28278.1"/>
    <property type="molecule type" value="Genomic_DNA"/>
</dbReference>
<dbReference type="AlphaFoldDB" id="A0A161J793"/>